<dbReference type="RefSeq" id="WP_190120308.1">
    <property type="nucleotide sequence ID" value="NZ_BMVR01000023.1"/>
</dbReference>
<comment type="catalytic activity">
    <reaction evidence="1">
        <text>ATP + protein L-histidine = ADP + protein N-phospho-L-histidine.</text>
        <dbReference type="EC" id="2.7.13.3"/>
    </reaction>
</comment>
<evidence type="ECO:0000313" key="12">
    <source>
        <dbReference type="Proteomes" id="UP000634780"/>
    </source>
</evidence>
<keyword evidence="9" id="KW-0812">Transmembrane</keyword>
<gene>
    <name evidence="11" type="ORF">JGB26_35715</name>
</gene>
<dbReference type="Gene3D" id="3.30.565.10">
    <property type="entry name" value="Histidine kinase-like ATPase, C-terminal domain"/>
    <property type="match status" value="1"/>
</dbReference>
<evidence type="ECO:0000256" key="6">
    <source>
        <dbReference type="ARBA" id="ARBA00022777"/>
    </source>
</evidence>
<keyword evidence="4" id="KW-0808">Transferase</keyword>
<dbReference type="Proteomes" id="UP000634780">
    <property type="component" value="Unassembled WGS sequence"/>
</dbReference>
<feature type="transmembrane region" description="Helical" evidence="9">
    <location>
        <begin position="103"/>
        <end position="121"/>
    </location>
</feature>
<feature type="transmembrane region" description="Helical" evidence="9">
    <location>
        <begin position="77"/>
        <end position="97"/>
    </location>
</feature>
<keyword evidence="7" id="KW-0067">ATP-binding</keyword>
<feature type="domain" description="Signal transduction histidine kinase subgroup 3 dimerisation and phosphoacceptor" evidence="10">
    <location>
        <begin position="152"/>
        <end position="218"/>
    </location>
</feature>
<dbReference type="CDD" id="cd16917">
    <property type="entry name" value="HATPase_UhpB-NarQ-NarX-like"/>
    <property type="match status" value="1"/>
</dbReference>
<keyword evidence="5" id="KW-0547">Nucleotide-binding</keyword>
<dbReference type="InterPro" id="IPR050482">
    <property type="entry name" value="Sensor_HK_TwoCompSys"/>
</dbReference>
<dbReference type="InterPro" id="IPR011712">
    <property type="entry name" value="Sig_transdc_His_kin_sub3_dim/P"/>
</dbReference>
<protein>
    <recommendedName>
        <fullName evidence="2">histidine kinase</fullName>
        <ecNumber evidence="2">2.7.13.3</ecNumber>
    </recommendedName>
</protein>
<evidence type="ECO:0000256" key="4">
    <source>
        <dbReference type="ARBA" id="ARBA00022679"/>
    </source>
</evidence>
<dbReference type="Pfam" id="PF07730">
    <property type="entry name" value="HisKA_3"/>
    <property type="match status" value="1"/>
</dbReference>
<dbReference type="InterPro" id="IPR036890">
    <property type="entry name" value="HATPase_C_sf"/>
</dbReference>
<keyword evidence="12" id="KW-1185">Reference proteome</keyword>
<evidence type="ECO:0000256" key="8">
    <source>
        <dbReference type="ARBA" id="ARBA00023012"/>
    </source>
</evidence>
<accession>A0ABS0XGL9</accession>
<comment type="caution">
    <text evidence="11">The sequence shown here is derived from an EMBL/GenBank/DDBJ whole genome shotgun (WGS) entry which is preliminary data.</text>
</comment>
<name>A0ABS0XGL9_9ACTN</name>
<keyword evidence="6" id="KW-0418">Kinase</keyword>
<evidence type="ECO:0000256" key="5">
    <source>
        <dbReference type="ARBA" id="ARBA00022741"/>
    </source>
</evidence>
<evidence type="ECO:0000256" key="9">
    <source>
        <dbReference type="SAM" id="Phobius"/>
    </source>
</evidence>
<evidence type="ECO:0000259" key="10">
    <source>
        <dbReference type="Pfam" id="PF07730"/>
    </source>
</evidence>
<dbReference type="EMBL" id="JAEKOZ010000036">
    <property type="protein sequence ID" value="MBJ3812373.1"/>
    <property type="molecule type" value="Genomic_DNA"/>
</dbReference>
<feature type="transmembrane region" description="Helical" evidence="9">
    <location>
        <begin position="12"/>
        <end position="33"/>
    </location>
</feature>
<sequence>MQDLILRGSHDWLWGEPCFAYAAIWAGMSVLLLMRRRWPVAVTVVATVSDLVAFYPAAEAVAMFTLGAYARSWAWRWTVLGSSAVLHSIAMAAGHGVSVEQLGVHYAAWVIAPVVLGLYTATRQRLIASLEERERQRERERALLQEQARAGERRRIGREMHDVIAHAVSHMAFRAGTLEMMAQSRDAAWAAAEAETIQALGRKALEELRSTLGLLGPSGADRSTRAPLPRLADLAGLVQRTREAEVPAELHQEGDFSWLEPRHERAVYRVVQEALTNVVKHAPQASTRIDLIGLATSLTVRVHNAPPAAPTQSLPAGGHGLQGMQERIGLLGGTVDAGPDGQGGFLVTAVIPLPTAALTSSTTESHP</sequence>
<proteinExistence type="predicted"/>
<dbReference type="SUPFAM" id="SSF55874">
    <property type="entry name" value="ATPase domain of HSP90 chaperone/DNA topoisomerase II/histidine kinase"/>
    <property type="match status" value="1"/>
</dbReference>
<dbReference type="EC" id="2.7.13.3" evidence="2"/>
<dbReference type="PANTHER" id="PTHR24421:SF10">
    <property type="entry name" value="NITRATE_NITRITE SENSOR PROTEIN NARQ"/>
    <property type="match status" value="1"/>
</dbReference>
<dbReference type="PANTHER" id="PTHR24421">
    <property type="entry name" value="NITRATE/NITRITE SENSOR PROTEIN NARX-RELATED"/>
    <property type="match status" value="1"/>
</dbReference>
<keyword evidence="3" id="KW-0597">Phosphoprotein</keyword>
<reference evidence="11 12" key="1">
    <citation type="submission" date="2020-12" db="EMBL/GenBank/DDBJ databases">
        <title>Streptomyces typhae sp. nov., a novel endophytic actinomycete isolated from the root of cattail pollen (Typha angustifolia L.).</title>
        <authorList>
            <person name="Peng C."/>
            <person name="Liu C."/>
        </authorList>
    </citation>
    <scope>NUCLEOTIDE SEQUENCE [LARGE SCALE GENOMIC DNA]</scope>
    <source>
        <strain evidence="11 12">JCM 4753</strain>
    </source>
</reference>
<evidence type="ECO:0000256" key="3">
    <source>
        <dbReference type="ARBA" id="ARBA00022553"/>
    </source>
</evidence>
<evidence type="ECO:0000313" key="11">
    <source>
        <dbReference type="EMBL" id="MBJ3812373.1"/>
    </source>
</evidence>
<organism evidence="11 12">
    <name type="scientific">Streptomyces flavofungini</name>
    <dbReference type="NCBI Taxonomy" id="68200"/>
    <lineage>
        <taxon>Bacteria</taxon>
        <taxon>Bacillati</taxon>
        <taxon>Actinomycetota</taxon>
        <taxon>Actinomycetes</taxon>
        <taxon>Kitasatosporales</taxon>
        <taxon>Streptomycetaceae</taxon>
        <taxon>Streptomyces</taxon>
    </lineage>
</organism>
<keyword evidence="8" id="KW-0902">Two-component regulatory system</keyword>
<keyword evidence="9" id="KW-1133">Transmembrane helix</keyword>
<keyword evidence="9" id="KW-0472">Membrane</keyword>
<evidence type="ECO:0000256" key="1">
    <source>
        <dbReference type="ARBA" id="ARBA00000085"/>
    </source>
</evidence>
<dbReference type="Gene3D" id="1.20.5.1930">
    <property type="match status" value="1"/>
</dbReference>
<evidence type="ECO:0000256" key="2">
    <source>
        <dbReference type="ARBA" id="ARBA00012438"/>
    </source>
</evidence>
<evidence type="ECO:0000256" key="7">
    <source>
        <dbReference type="ARBA" id="ARBA00022840"/>
    </source>
</evidence>